<reference evidence="2" key="1">
    <citation type="journal article" date="2014" name="Int. J. Syst. Evol. Microbiol.">
        <title>Complete genome sequence of Corynebacterium casei LMG S-19264T (=DSM 44701T), isolated from a smear-ripened cheese.</title>
        <authorList>
            <consortium name="US DOE Joint Genome Institute (JGI-PGF)"/>
            <person name="Walter F."/>
            <person name="Albersmeier A."/>
            <person name="Kalinowski J."/>
            <person name="Ruckert C."/>
        </authorList>
    </citation>
    <scope>NUCLEOTIDE SEQUENCE</scope>
    <source>
        <strain evidence="2">VKM Ac-2007</strain>
    </source>
</reference>
<feature type="compositionally biased region" description="Basic and acidic residues" evidence="1">
    <location>
        <begin position="46"/>
        <end position="55"/>
    </location>
</feature>
<reference evidence="2" key="2">
    <citation type="submission" date="2023-01" db="EMBL/GenBank/DDBJ databases">
        <authorList>
            <person name="Sun Q."/>
            <person name="Evtushenko L."/>
        </authorList>
    </citation>
    <scope>NUCLEOTIDE SEQUENCE</scope>
    <source>
        <strain evidence="2">VKM Ac-2007</strain>
    </source>
</reference>
<sequence length="65" mass="7323">MRGRVLSLWHGSGGHHYPGAPNAVKLQIEKLYAVHRQDDMNGTPQKDQRDNDECRNNAQVKVSPT</sequence>
<dbReference type="Proteomes" id="UP001143474">
    <property type="component" value="Unassembled WGS sequence"/>
</dbReference>
<evidence type="ECO:0000256" key="1">
    <source>
        <dbReference type="SAM" id="MobiDB-lite"/>
    </source>
</evidence>
<accession>A0A9W6MFC6</accession>
<comment type="caution">
    <text evidence="2">The sequence shown here is derived from an EMBL/GenBank/DDBJ whole genome shotgun (WGS) entry which is preliminary data.</text>
</comment>
<dbReference type="EMBL" id="BSEV01000017">
    <property type="protein sequence ID" value="GLK12504.1"/>
    <property type="molecule type" value="Genomic_DNA"/>
</dbReference>
<dbReference type="AlphaFoldDB" id="A0A9W6MFC6"/>
<organism evidence="2 3">
    <name type="scientific">Streptosporangium carneum</name>
    <dbReference type="NCBI Taxonomy" id="47481"/>
    <lineage>
        <taxon>Bacteria</taxon>
        <taxon>Bacillati</taxon>
        <taxon>Actinomycetota</taxon>
        <taxon>Actinomycetes</taxon>
        <taxon>Streptosporangiales</taxon>
        <taxon>Streptosporangiaceae</taxon>
        <taxon>Streptosporangium</taxon>
    </lineage>
</organism>
<feature type="compositionally biased region" description="Polar residues" evidence="1">
    <location>
        <begin position="56"/>
        <end position="65"/>
    </location>
</feature>
<evidence type="ECO:0000313" key="3">
    <source>
        <dbReference type="Proteomes" id="UP001143474"/>
    </source>
</evidence>
<name>A0A9W6MFC6_9ACTN</name>
<proteinExistence type="predicted"/>
<protein>
    <submittedName>
        <fullName evidence="2">Uncharacterized protein</fullName>
    </submittedName>
</protein>
<evidence type="ECO:0000313" key="2">
    <source>
        <dbReference type="EMBL" id="GLK12504.1"/>
    </source>
</evidence>
<feature type="region of interest" description="Disordered" evidence="1">
    <location>
        <begin position="36"/>
        <end position="65"/>
    </location>
</feature>
<gene>
    <name evidence="2" type="ORF">GCM10017600_59140</name>
</gene>
<keyword evidence="3" id="KW-1185">Reference proteome</keyword>